<dbReference type="VEuPathDB" id="TrichDB:TVAG_249250"/>
<keyword evidence="4" id="KW-1185">Reference proteome</keyword>
<dbReference type="SMR" id="A2DCC8"/>
<evidence type="ECO:0000313" key="4">
    <source>
        <dbReference type="Proteomes" id="UP000001542"/>
    </source>
</evidence>
<proteinExistence type="predicted"/>
<dbReference type="InParanoid" id="A2DCC8"/>
<feature type="coiled-coil region" evidence="1">
    <location>
        <begin position="276"/>
        <end position="320"/>
    </location>
</feature>
<dbReference type="RefSeq" id="XP_001582851.1">
    <property type="nucleotide sequence ID" value="XM_001582801.1"/>
</dbReference>
<dbReference type="VEuPathDB" id="TrichDB:TVAGG3_0957500"/>
<keyword evidence="1" id="KW-0175">Coiled coil</keyword>
<feature type="coiled-coil region" evidence="1">
    <location>
        <begin position="110"/>
        <end position="148"/>
    </location>
</feature>
<dbReference type="EMBL" id="DS113187">
    <property type="protein sequence ID" value="EAY21865.1"/>
    <property type="molecule type" value="Genomic_DNA"/>
</dbReference>
<protein>
    <submittedName>
        <fullName evidence="3">Uncharacterized protein</fullName>
    </submittedName>
</protein>
<evidence type="ECO:0000313" key="3">
    <source>
        <dbReference type="EMBL" id="EAY21865.1"/>
    </source>
</evidence>
<sequence length="508" mass="57569">MNNYSRFFDKVRILTPKEIDQLIEEAKSAIEKIHQFVVFYSDDKNKFASAFKVKQQFMELAQLVSLIESKTYSIKNMVSFNDNLTVESVSTKCDEYLKAAKTAVSFSPQIQLISNNYEKLISNMKELKEDMQDAIENIEQIRKESSSQDSNQNMAGNIESRIRQVEDGIAICNALHRAQNQDYSSELKDIKNLFSQFAKRISAPNDVPTGLLNNMIKQTMKSQLSEKIEETEFDYAKILAERSSKSIGKAAVDKSKEIAVNFAAHTPEKIDFSKSMLQTEQNIKKHIDKLNKQSAKPESIDKLESKTKELDQRLSSQISKLQKLNNVAKDESTSVTQSDIDRVCTVTSILPQIENSILQSATILSPYLSSIEKYTNKVQDQIKTALNGQTVNFDQISQSQLEKGDPFTRETAEKQLNKLIKAERSRGNTSDLNFLSNSIEKISKSFDKFEGLHAKVDELQRMQKVLNRKANETTTKLPKFAPEDASANAKSIPNLESKLNSLKKKLNK</sequence>
<accession>A2DCC8</accession>
<evidence type="ECO:0000256" key="1">
    <source>
        <dbReference type="SAM" id="Coils"/>
    </source>
</evidence>
<dbReference type="Proteomes" id="UP000001542">
    <property type="component" value="Unassembled WGS sequence"/>
</dbReference>
<evidence type="ECO:0000256" key="2">
    <source>
        <dbReference type="SAM" id="MobiDB-lite"/>
    </source>
</evidence>
<reference evidence="3" key="2">
    <citation type="journal article" date="2007" name="Science">
        <title>Draft genome sequence of the sexually transmitted pathogen Trichomonas vaginalis.</title>
        <authorList>
            <person name="Carlton J.M."/>
            <person name="Hirt R.P."/>
            <person name="Silva J.C."/>
            <person name="Delcher A.L."/>
            <person name="Schatz M."/>
            <person name="Zhao Q."/>
            <person name="Wortman J.R."/>
            <person name="Bidwell S.L."/>
            <person name="Alsmark U.C.M."/>
            <person name="Besteiro S."/>
            <person name="Sicheritz-Ponten T."/>
            <person name="Noel C.J."/>
            <person name="Dacks J.B."/>
            <person name="Foster P.G."/>
            <person name="Simillion C."/>
            <person name="Van de Peer Y."/>
            <person name="Miranda-Saavedra D."/>
            <person name="Barton G.J."/>
            <person name="Westrop G.D."/>
            <person name="Mueller S."/>
            <person name="Dessi D."/>
            <person name="Fiori P.L."/>
            <person name="Ren Q."/>
            <person name="Paulsen I."/>
            <person name="Zhang H."/>
            <person name="Bastida-Corcuera F.D."/>
            <person name="Simoes-Barbosa A."/>
            <person name="Brown M.T."/>
            <person name="Hayes R.D."/>
            <person name="Mukherjee M."/>
            <person name="Okumura C.Y."/>
            <person name="Schneider R."/>
            <person name="Smith A.J."/>
            <person name="Vanacova S."/>
            <person name="Villalvazo M."/>
            <person name="Haas B.J."/>
            <person name="Pertea M."/>
            <person name="Feldblyum T.V."/>
            <person name="Utterback T.R."/>
            <person name="Shu C.L."/>
            <person name="Osoegawa K."/>
            <person name="de Jong P.J."/>
            <person name="Hrdy I."/>
            <person name="Horvathova L."/>
            <person name="Zubacova Z."/>
            <person name="Dolezal P."/>
            <person name="Malik S.B."/>
            <person name="Logsdon J.M. Jr."/>
            <person name="Henze K."/>
            <person name="Gupta A."/>
            <person name="Wang C.C."/>
            <person name="Dunne R.L."/>
            <person name="Upcroft J.A."/>
            <person name="Upcroft P."/>
            <person name="White O."/>
            <person name="Salzberg S.L."/>
            <person name="Tang P."/>
            <person name="Chiu C.-H."/>
            <person name="Lee Y.-S."/>
            <person name="Embley T.M."/>
            <person name="Coombs G.H."/>
            <person name="Mottram J.C."/>
            <person name="Tachezy J."/>
            <person name="Fraser-Liggett C.M."/>
            <person name="Johnson P.J."/>
        </authorList>
    </citation>
    <scope>NUCLEOTIDE SEQUENCE [LARGE SCALE GENOMIC DNA]</scope>
    <source>
        <strain evidence="3">G3</strain>
    </source>
</reference>
<name>A2DCC8_TRIV3</name>
<gene>
    <name evidence="3" type="ORF">TVAG_249250</name>
</gene>
<feature type="region of interest" description="Disordered" evidence="2">
    <location>
        <begin position="469"/>
        <end position="492"/>
    </location>
</feature>
<dbReference type="AlphaFoldDB" id="A2DCC8"/>
<reference evidence="3" key="1">
    <citation type="submission" date="2006-10" db="EMBL/GenBank/DDBJ databases">
        <authorList>
            <person name="Amadeo P."/>
            <person name="Zhao Q."/>
            <person name="Wortman J."/>
            <person name="Fraser-Liggett C."/>
            <person name="Carlton J."/>
        </authorList>
    </citation>
    <scope>NUCLEOTIDE SEQUENCE</scope>
    <source>
        <strain evidence="3">G3</strain>
    </source>
</reference>
<dbReference type="KEGG" id="tva:5467418"/>
<organism evidence="3 4">
    <name type="scientific">Trichomonas vaginalis (strain ATCC PRA-98 / G3)</name>
    <dbReference type="NCBI Taxonomy" id="412133"/>
    <lineage>
        <taxon>Eukaryota</taxon>
        <taxon>Metamonada</taxon>
        <taxon>Parabasalia</taxon>
        <taxon>Trichomonadida</taxon>
        <taxon>Trichomonadidae</taxon>
        <taxon>Trichomonas</taxon>
    </lineage>
</organism>